<keyword evidence="4" id="KW-0548">Nucleotidyltransferase</keyword>
<keyword evidence="1" id="KW-1277">Toxin-antitoxin system</keyword>
<evidence type="ECO:0000256" key="1">
    <source>
        <dbReference type="ARBA" id="ARBA00022649"/>
    </source>
</evidence>
<protein>
    <recommendedName>
        <fullName evidence="7">DarT domain-containing protein</fullName>
    </recommendedName>
</protein>
<dbReference type="Proteomes" id="UP000663838">
    <property type="component" value="Unassembled WGS sequence"/>
</dbReference>
<comment type="caution">
    <text evidence="8">The sequence shown here is derived from an EMBL/GenBank/DDBJ whole genome shotgun (WGS) entry which is preliminary data.</text>
</comment>
<evidence type="ECO:0000256" key="3">
    <source>
        <dbReference type="ARBA" id="ARBA00022679"/>
    </source>
</evidence>
<organism evidence="8 9">
    <name type="scientific">Rotaria socialis</name>
    <dbReference type="NCBI Taxonomy" id="392032"/>
    <lineage>
        <taxon>Eukaryota</taxon>
        <taxon>Metazoa</taxon>
        <taxon>Spiralia</taxon>
        <taxon>Gnathifera</taxon>
        <taxon>Rotifera</taxon>
        <taxon>Eurotatoria</taxon>
        <taxon>Bdelloidea</taxon>
        <taxon>Philodinida</taxon>
        <taxon>Philodinidae</taxon>
        <taxon>Rotaria</taxon>
    </lineage>
</organism>
<accession>A0A821TJD2</accession>
<name>A0A821TJD2_9BILA</name>
<dbReference type="AlphaFoldDB" id="A0A821TJD2"/>
<evidence type="ECO:0000313" key="9">
    <source>
        <dbReference type="Proteomes" id="UP000663838"/>
    </source>
</evidence>
<feature type="region of interest" description="Disordered" evidence="6">
    <location>
        <begin position="116"/>
        <end position="147"/>
    </location>
</feature>
<feature type="region of interest" description="Disordered" evidence="6">
    <location>
        <begin position="1"/>
        <end position="31"/>
    </location>
</feature>
<sequence>MSSEDLESERLKRARSSSVNLDEDQNTPNPLNLIKVAPASESTVELNERVQEIVKSDSASSLDCSKAKKTNEKNDLIHSSPTQEVPLEQRIDTLKDQLKQPDQDDLMRRLTDAVKQKVHISDDENASSEEDTPKHQTNSSEENTLNSNKLKSKGVSCLYHFTDDRNLDSIRKHGLYSRYCLEEENIVKSDVIYGGSPNSYNEDKKAGLQNYVHLSFTQNHPMMYIAKKDGRIQEAVILKVKLEVVDQQDTQFCDMNAIRTKTKPTCRRSTTPDHINFSIALGTNSIGELSEADKPYRQAEVLIFKHVPCEYIS</sequence>
<evidence type="ECO:0000313" key="8">
    <source>
        <dbReference type="EMBL" id="CAF4875628.1"/>
    </source>
</evidence>
<feature type="domain" description="DarT" evidence="7">
    <location>
        <begin position="156"/>
        <end position="313"/>
    </location>
</feature>
<feature type="region of interest" description="Disordered" evidence="6">
    <location>
        <begin position="54"/>
        <end position="87"/>
    </location>
</feature>
<dbReference type="PROSITE" id="PS52018">
    <property type="entry name" value="DART"/>
    <property type="match status" value="1"/>
</dbReference>
<keyword evidence="5" id="KW-0238">DNA-binding</keyword>
<keyword evidence="2" id="KW-0328">Glycosyltransferase</keyword>
<feature type="compositionally biased region" description="Low complexity" evidence="6">
    <location>
        <begin position="137"/>
        <end position="147"/>
    </location>
</feature>
<evidence type="ECO:0000256" key="6">
    <source>
        <dbReference type="SAM" id="MobiDB-lite"/>
    </source>
</evidence>
<reference evidence="8" key="1">
    <citation type="submission" date="2021-02" db="EMBL/GenBank/DDBJ databases">
        <authorList>
            <person name="Nowell W R."/>
        </authorList>
    </citation>
    <scope>NUCLEOTIDE SEQUENCE</scope>
</reference>
<feature type="compositionally biased region" description="Polar residues" evidence="6">
    <location>
        <begin position="16"/>
        <end position="30"/>
    </location>
</feature>
<dbReference type="GO" id="GO:0016779">
    <property type="term" value="F:nucleotidyltransferase activity"/>
    <property type="evidence" value="ECO:0007669"/>
    <property type="project" value="UniProtKB-KW"/>
</dbReference>
<dbReference type="InterPro" id="IPR029494">
    <property type="entry name" value="DarT"/>
</dbReference>
<evidence type="ECO:0000259" key="7">
    <source>
        <dbReference type="PROSITE" id="PS52018"/>
    </source>
</evidence>
<evidence type="ECO:0000256" key="2">
    <source>
        <dbReference type="ARBA" id="ARBA00022676"/>
    </source>
</evidence>
<feature type="compositionally biased region" description="Basic and acidic residues" evidence="6">
    <location>
        <begin position="65"/>
        <end position="76"/>
    </location>
</feature>
<evidence type="ECO:0000256" key="5">
    <source>
        <dbReference type="ARBA" id="ARBA00023125"/>
    </source>
</evidence>
<gene>
    <name evidence="8" type="ORF">TOA249_LOCUS28846</name>
</gene>
<dbReference type="GO" id="GO:0003677">
    <property type="term" value="F:DNA binding"/>
    <property type="evidence" value="ECO:0007669"/>
    <property type="project" value="UniProtKB-KW"/>
</dbReference>
<proteinExistence type="predicted"/>
<dbReference type="EMBL" id="CAJOBS010004169">
    <property type="protein sequence ID" value="CAF4875628.1"/>
    <property type="molecule type" value="Genomic_DNA"/>
</dbReference>
<dbReference type="GO" id="GO:0016757">
    <property type="term" value="F:glycosyltransferase activity"/>
    <property type="evidence" value="ECO:0007669"/>
    <property type="project" value="UniProtKB-KW"/>
</dbReference>
<keyword evidence="3" id="KW-0808">Transferase</keyword>
<dbReference type="Pfam" id="PF14487">
    <property type="entry name" value="DarT"/>
    <property type="match status" value="1"/>
</dbReference>
<evidence type="ECO:0000256" key="4">
    <source>
        <dbReference type="ARBA" id="ARBA00022695"/>
    </source>
</evidence>